<evidence type="ECO:0000256" key="1">
    <source>
        <dbReference type="ARBA" id="ARBA00022723"/>
    </source>
</evidence>
<evidence type="ECO:0000256" key="6">
    <source>
        <dbReference type="SAM" id="MobiDB-lite"/>
    </source>
</evidence>
<dbReference type="PROSITE" id="PS00028">
    <property type="entry name" value="ZINC_FINGER_C2H2_1"/>
    <property type="match status" value="2"/>
</dbReference>
<dbReference type="EMBL" id="NBII01000008">
    <property type="protein sequence ID" value="PAV16284.1"/>
    <property type="molecule type" value="Genomic_DNA"/>
</dbReference>
<sequence>MDGTNPPIPASYQQHSPFLSDLDSFEQTSSPYPDFNSPAGQDPSFSSSVPPTPFTPSYAAAHGSYNNSPRVSDASFIPGSEFNQGSPNPSTATFTNQFSGFDISIYPPDNSFGDDYDPSYYDAPDNNSLLFGSDFINSLDQAQVPHSSSPSLSTSSLGSNNPGVSVSVTPAIESNIGMGSLNAPFDHGSPASSNGDNDHYHDARSRASSVSSSRGPNAVTFGFERVNLAQSQSPPPAPPQLYIPTPETSHTSPLPSPSLSHRQLSSDFNPAANSSPSPGMLSSGGLRMPITKGGLMAPDGPGINVVPATPISAGAGVAATQTAFGQHLMSQDNSASSLLPSVMNNQQSWPQQSRENSSLSRLPQAPPSPYTFPPAHALTPPPTGGSSSSNGGDNSLQLGAINSSRDASPDSNNGIGNDFLIAISQNPRSRSKSDTSVRPIWPGGEAVQQAQGQTPDRQYSQSPLLPQLSTTHASSFGSPLISQLGTSGSISNLDNSISSNNNNFLSPDYAISSGSASDLRRARSEGYGHRRNALSADMTPIYADPNNSLFSTSTLFGRPSSSTYLSPDPSMAGISTGIGASGAHRRTMSGGSHGHSRSLSRERTSLSASPYPSPHASPRVGGMEPLPDLYSFSGTPIVHVMTQDPQGRPIVASQQPIQVVRQNVTTHATADASQRRRRTEANFICPVPGCGSTFTRHFNLKGHMRSHNEERPFKCKWPGCDKGFARQHDCKRHEQLHLNVRPYTCQGCLRTFARMDALNRHLRSDSGTDCQSRQPILTTESAAAMQAAAAAAERSASQQLEDEAKVKVKSERGGVMV</sequence>
<dbReference type="InterPro" id="IPR050329">
    <property type="entry name" value="GLI_C2H2-zinc-finger"/>
</dbReference>
<feature type="domain" description="C2H2-type" evidence="7">
    <location>
        <begin position="743"/>
        <end position="770"/>
    </location>
</feature>
<accession>A0A286U9U3</accession>
<keyword evidence="9" id="KW-1185">Reference proteome</keyword>
<evidence type="ECO:0000256" key="2">
    <source>
        <dbReference type="ARBA" id="ARBA00022737"/>
    </source>
</evidence>
<evidence type="ECO:0000259" key="7">
    <source>
        <dbReference type="PROSITE" id="PS50157"/>
    </source>
</evidence>
<keyword evidence="2" id="KW-0677">Repeat</keyword>
<feature type="domain" description="C2H2-type" evidence="7">
    <location>
        <begin position="683"/>
        <end position="712"/>
    </location>
</feature>
<evidence type="ECO:0000256" key="5">
    <source>
        <dbReference type="PROSITE-ProRule" id="PRU00042"/>
    </source>
</evidence>
<protein>
    <submittedName>
        <fullName evidence="8">Transporter ATM1</fullName>
    </submittedName>
</protein>
<feature type="compositionally biased region" description="Low complexity" evidence="6">
    <location>
        <begin position="147"/>
        <end position="163"/>
    </location>
</feature>
<feature type="compositionally biased region" description="Low complexity" evidence="6">
    <location>
        <begin position="605"/>
        <end position="618"/>
    </location>
</feature>
<dbReference type="AlphaFoldDB" id="A0A286U9U3"/>
<evidence type="ECO:0000256" key="3">
    <source>
        <dbReference type="ARBA" id="ARBA00022771"/>
    </source>
</evidence>
<organism evidence="8 9">
    <name type="scientific">Pyrrhoderma noxium</name>
    <dbReference type="NCBI Taxonomy" id="2282107"/>
    <lineage>
        <taxon>Eukaryota</taxon>
        <taxon>Fungi</taxon>
        <taxon>Dikarya</taxon>
        <taxon>Basidiomycota</taxon>
        <taxon>Agaricomycotina</taxon>
        <taxon>Agaricomycetes</taxon>
        <taxon>Hymenochaetales</taxon>
        <taxon>Hymenochaetaceae</taxon>
        <taxon>Pyrrhoderma</taxon>
    </lineage>
</organism>
<keyword evidence="4" id="KW-0862">Zinc</keyword>
<feature type="compositionally biased region" description="Polar residues" evidence="6">
    <location>
        <begin position="81"/>
        <end position="93"/>
    </location>
</feature>
<feature type="compositionally biased region" description="Basic and acidic residues" evidence="6">
    <location>
        <begin position="802"/>
        <end position="817"/>
    </location>
</feature>
<feature type="region of interest" description="Disordered" evidence="6">
    <location>
        <begin position="1"/>
        <end position="93"/>
    </location>
</feature>
<feature type="region of interest" description="Disordered" evidence="6">
    <location>
        <begin position="794"/>
        <end position="817"/>
    </location>
</feature>
<dbReference type="GO" id="GO:0005634">
    <property type="term" value="C:nucleus"/>
    <property type="evidence" value="ECO:0007669"/>
    <property type="project" value="UniProtKB-ARBA"/>
</dbReference>
<dbReference type="SUPFAM" id="SSF57667">
    <property type="entry name" value="beta-beta-alpha zinc fingers"/>
    <property type="match status" value="3"/>
</dbReference>
<dbReference type="Pfam" id="PF00096">
    <property type="entry name" value="zf-C2H2"/>
    <property type="match status" value="2"/>
</dbReference>
<feature type="domain" description="C2H2-type" evidence="7">
    <location>
        <begin position="713"/>
        <end position="742"/>
    </location>
</feature>
<dbReference type="GO" id="GO:0045944">
    <property type="term" value="P:positive regulation of transcription by RNA polymerase II"/>
    <property type="evidence" value="ECO:0007669"/>
    <property type="project" value="UniProtKB-ARBA"/>
</dbReference>
<dbReference type="OrthoDB" id="4748970at2759"/>
<feature type="region of interest" description="Disordered" evidence="6">
    <location>
        <begin position="345"/>
        <end position="463"/>
    </location>
</feature>
<reference evidence="8 9" key="1">
    <citation type="journal article" date="2017" name="Mol. Ecol.">
        <title>Comparative and population genomic landscape of Phellinus noxius: A hypervariable fungus causing root rot in trees.</title>
        <authorList>
            <person name="Chung C.L."/>
            <person name="Lee T.J."/>
            <person name="Akiba M."/>
            <person name="Lee H.H."/>
            <person name="Kuo T.H."/>
            <person name="Liu D."/>
            <person name="Ke H.M."/>
            <person name="Yokoi T."/>
            <person name="Roa M.B."/>
            <person name="Lu M.J."/>
            <person name="Chang Y.Y."/>
            <person name="Ann P.J."/>
            <person name="Tsai J.N."/>
            <person name="Chen C.Y."/>
            <person name="Tzean S.S."/>
            <person name="Ota Y."/>
            <person name="Hattori T."/>
            <person name="Sahashi N."/>
            <person name="Liou R.F."/>
            <person name="Kikuchi T."/>
            <person name="Tsai I.J."/>
        </authorList>
    </citation>
    <scope>NUCLEOTIDE SEQUENCE [LARGE SCALE GENOMIC DNA]</scope>
    <source>
        <strain evidence="8 9">FFPRI411160</strain>
    </source>
</reference>
<evidence type="ECO:0000256" key="4">
    <source>
        <dbReference type="ARBA" id="ARBA00022833"/>
    </source>
</evidence>
<dbReference type="InterPro" id="IPR036236">
    <property type="entry name" value="Znf_C2H2_sf"/>
</dbReference>
<evidence type="ECO:0000313" key="8">
    <source>
        <dbReference type="EMBL" id="PAV16284.1"/>
    </source>
</evidence>
<dbReference type="STRING" id="2282107.A0A286U9U3"/>
<feature type="compositionally biased region" description="Low complexity" evidence="6">
    <location>
        <begin position="572"/>
        <end position="582"/>
    </location>
</feature>
<feature type="compositionally biased region" description="Polar residues" evidence="6">
    <location>
        <begin position="345"/>
        <end position="361"/>
    </location>
</feature>
<feature type="compositionally biased region" description="Low complexity" evidence="6">
    <location>
        <begin position="384"/>
        <end position="399"/>
    </location>
</feature>
<proteinExistence type="predicted"/>
<dbReference type="Proteomes" id="UP000217199">
    <property type="component" value="Unassembled WGS sequence"/>
</dbReference>
<feature type="compositionally biased region" description="Low complexity" evidence="6">
    <location>
        <begin position="244"/>
        <end position="266"/>
    </location>
</feature>
<comment type="caution">
    <text evidence="8">The sequence shown here is derived from an EMBL/GenBank/DDBJ whole genome shotgun (WGS) entry which is preliminary data.</text>
</comment>
<feature type="compositionally biased region" description="Low complexity" evidence="6">
    <location>
        <begin position="274"/>
        <end position="286"/>
    </location>
</feature>
<feature type="compositionally biased region" description="Basic and acidic residues" evidence="6">
    <location>
        <begin position="196"/>
        <end position="205"/>
    </location>
</feature>
<dbReference type="PANTHER" id="PTHR19818">
    <property type="entry name" value="ZINC FINGER PROTEIN ZIC AND GLI"/>
    <property type="match status" value="1"/>
</dbReference>
<dbReference type="SMART" id="SM00355">
    <property type="entry name" value="ZnF_C2H2"/>
    <property type="match status" value="3"/>
</dbReference>
<dbReference type="FunFam" id="3.30.160.60:FF:000007">
    <property type="entry name" value="Basic krueppel-like factor 3"/>
    <property type="match status" value="1"/>
</dbReference>
<name>A0A286U9U3_9AGAM</name>
<evidence type="ECO:0000313" key="9">
    <source>
        <dbReference type="Proteomes" id="UP000217199"/>
    </source>
</evidence>
<keyword evidence="3 5" id="KW-0863">Zinc-finger</keyword>
<dbReference type="GO" id="GO:0000978">
    <property type="term" value="F:RNA polymerase II cis-regulatory region sequence-specific DNA binding"/>
    <property type="evidence" value="ECO:0007669"/>
    <property type="project" value="TreeGrafter"/>
</dbReference>
<feature type="region of interest" description="Disordered" evidence="6">
    <location>
        <begin position="142"/>
        <end position="166"/>
    </location>
</feature>
<feature type="compositionally biased region" description="Polar residues" evidence="6">
    <location>
        <begin position="400"/>
        <end position="415"/>
    </location>
</feature>
<feature type="region of interest" description="Disordered" evidence="6">
    <location>
        <begin position="179"/>
        <end position="293"/>
    </location>
</feature>
<dbReference type="Gene3D" id="3.30.160.60">
    <property type="entry name" value="Classic Zinc Finger"/>
    <property type="match status" value="3"/>
</dbReference>
<feature type="region of interest" description="Disordered" evidence="6">
    <location>
        <begin position="561"/>
        <end position="621"/>
    </location>
</feature>
<dbReference type="GO" id="GO:0000981">
    <property type="term" value="F:DNA-binding transcription factor activity, RNA polymerase II-specific"/>
    <property type="evidence" value="ECO:0007669"/>
    <property type="project" value="TreeGrafter"/>
</dbReference>
<dbReference type="PANTHER" id="PTHR19818:SF139">
    <property type="entry name" value="PAIR-RULE PROTEIN ODD-PAIRED"/>
    <property type="match status" value="1"/>
</dbReference>
<dbReference type="InterPro" id="IPR013087">
    <property type="entry name" value="Znf_C2H2_type"/>
</dbReference>
<dbReference type="PROSITE" id="PS50157">
    <property type="entry name" value="ZINC_FINGER_C2H2_2"/>
    <property type="match status" value="3"/>
</dbReference>
<dbReference type="GO" id="GO:0008270">
    <property type="term" value="F:zinc ion binding"/>
    <property type="evidence" value="ECO:0007669"/>
    <property type="project" value="UniProtKB-KW"/>
</dbReference>
<dbReference type="InParanoid" id="A0A286U9U3"/>
<gene>
    <name evidence="8" type="ORF">PNOK_0790400</name>
</gene>
<keyword evidence="1" id="KW-0479">Metal-binding</keyword>
<feature type="compositionally biased region" description="Polar residues" evidence="6">
    <location>
        <begin position="448"/>
        <end position="463"/>
    </location>
</feature>